<name>A0A1H5QR86_9PSEU</name>
<feature type="domain" description="Pyridoxamine 5'-phosphate oxidase N-terminal" evidence="2">
    <location>
        <begin position="11"/>
        <end position="143"/>
    </location>
</feature>
<keyword evidence="4" id="KW-1185">Reference proteome</keyword>
<accession>A0A1H5QR86</accession>
<dbReference type="GO" id="GO:0070967">
    <property type="term" value="F:coenzyme F420 binding"/>
    <property type="evidence" value="ECO:0007669"/>
    <property type="project" value="TreeGrafter"/>
</dbReference>
<dbReference type="PANTHER" id="PTHR35176">
    <property type="entry name" value="HEME OXYGENASE HI_0854-RELATED"/>
    <property type="match status" value="1"/>
</dbReference>
<dbReference type="GO" id="GO:0005829">
    <property type="term" value="C:cytosol"/>
    <property type="evidence" value="ECO:0007669"/>
    <property type="project" value="TreeGrafter"/>
</dbReference>
<evidence type="ECO:0000313" key="4">
    <source>
        <dbReference type="Proteomes" id="UP000198878"/>
    </source>
</evidence>
<organism evidence="3 4">
    <name type="scientific">Amycolatopsis pretoriensis</name>
    <dbReference type="NCBI Taxonomy" id="218821"/>
    <lineage>
        <taxon>Bacteria</taxon>
        <taxon>Bacillati</taxon>
        <taxon>Actinomycetota</taxon>
        <taxon>Actinomycetes</taxon>
        <taxon>Pseudonocardiales</taxon>
        <taxon>Pseudonocardiaceae</taxon>
        <taxon>Amycolatopsis</taxon>
    </lineage>
</organism>
<dbReference type="STRING" id="218821.SAMN05421837_104252"/>
<dbReference type="Gene3D" id="2.30.110.10">
    <property type="entry name" value="Electron Transport, Fmn-binding Protein, Chain A"/>
    <property type="match status" value="1"/>
</dbReference>
<proteinExistence type="predicted"/>
<dbReference type="InterPro" id="IPR012349">
    <property type="entry name" value="Split_barrel_FMN-bd"/>
</dbReference>
<dbReference type="InterPro" id="IPR052019">
    <property type="entry name" value="F420H2_bilvrd_red/Heme_oxyg"/>
</dbReference>
<dbReference type="InterPro" id="IPR011576">
    <property type="entry name" value="Pyridox_Oxase_N"/>
</dbReference>
<evidence type="ECO:0000259" key="2">
    <source>
        <dbReference type="Pfam" id="PF01243"/>
    </source>
</evidence>
<dbReference type="GO" id="GO:0016627">
    <property type="term" value="F:oxidoreductase activity, acting on the CH-CH group of donors"/>
    <property type="evidence" value="ECO:0007669"/>
    <property type="project" value="TreeGrafter"/>
</dbReference>
<gene>
    <name evidence="3" type="ORF">SAMN05421837_104252</name>
</gene>
<protein>
    <submittedName>
        <fullName evidence="3">PPOX class probable F420-dependent enzyme</fullName>
    </submittedName>
</protein>
<dbReference type="OrthoDB" id="158738at2"/>
<dbReference type="SUPFAM" id="SSF50475">
    <property type="entry name" value="FMN-binding split barrel"/>
    <property type="match status" value="1"/>
</dbReference>
<dbReference type="AlphaFoldDB" id="A0A1H5QR86"/>
<dbReference type="Pfam" id="PF01243">
    <property type="entry name" value="PNPOx_N"/>
    <property type="match status" value="1"/>
</dbReference>
<dbReference type="RefSeq" id="WP_086671810.1">
    <property type="nucleotide sequence ID" value="NZ_FNUJ01000004.1"/>
</dbReference>
<evidence type="ECO:0000313" key="3">
    <source>
        <dbReference type="EMBL" id="SEF28643.1"/>
    </source>
</evidence>
<dbReference type="EMBL" id="FNUJ01000004">
    <property type="protein sequence ID" value="SEF28643.1"/>
    <property type="molecule type" value="Genomic_DNA"/>
</dbReference>
<evidence type="ECO:0000256" key="1">
    <source>
        <dbReference type="ARBA" id="ARBA00023002"/>
    </source>
</evidence>
<dbReference type="PANTHER" id="PTHR35176:SF6">
    <property type="entry name" value="HEME OXYGENASE HI_0854-RELATED"/>
    <property type="match status" value="1"/>
</dbReference>
<dbReference type="Proteomes" id="UP000198878">
    <property type="component" value="Unassembled WGS sequence"/>
</dbReference>
<reference evidence="4" key="1">
    <citation type="submission" date="2016-10" db="EMBL/GenBank/DDBJ databases">
        <authorList>
            <person name="Varghese N."/>
            <person name="Submissions S."/>
        </authorList>
    </citation>
    <scope>NUCLEOTIDE SEQUENCE [LARGE SCALE GENOMIC DNA]</scope>
    <source>
        <strain evidence="4">DSM 44654</strain>
    </source>
</reference>
<sequence>MSRRDQIRMTDDEVRAYFAEQKVINVASVGPNGRPHLAPLWYYPHEDGGVATWTYGTSQKAKNLRRLPEATVLIEDGDSYEKLRGVSLEADVEIIEDTEEVTRMGITLMQRYAGAKPGDPVPDELKGFIAGQAPKRIGLVFRPTKVVSWDHTKLGGTY</sequence>
<keyword evidence="1" id="KW-0560">Oxidoreductase</keyword>